<dbReference type="KEGG" id="hro:HELRODRAFT_157306"/>
<dbReference type="InterPro" id="IPR012827">
    <property type="entry name" value="Hemerythrin_metal-bd"/>
</dbReference>
<evidence type="ECO:0000313" key="8">
    <source>
        <dbReference type="Proteomes" id="UP000015101"/>
    </source>
</evidence>
<dbReference type="GO" id="GO:0005506">
    <property type="term" value="F:iron ion binding"/>
    <property type="evidence" value="ECO:0007669"/>
    <property type="project" value="InterPro"/>
</dbReference>
<dbReference type="InterPro" id="IPR035938">
    <property type="entry name" value="Hemerythrin-like_sf"/>
</dbReference>
<dbReference type="Pfam" id="PF01814">
    <property type="entry name" value="Hemerythrin"/>
    <property type="match status" value="1"/>
</dbReference>
<dbReference type="GeneID" id="20197692"/>
<dbReference type="PANTHER" id="PTHR37164">
    <property type="entry name" value="BACTERIOHEMERYTHRIN"/>
    <property type="match status" value="1"/>
</dbReference>
<dbReference type="EnsemblMetazoa" id="HelroT157306">
    <property type="protein sequence ID" value="HelroP157306"/>
    <property type="gene ID" value="HelroG157306"/>
</dbReference>
<feature type="binding site" evidence="4">
    <location>
        <position position="108"/>
    </location>
    <ligand>
        <name>Fe cation</name>
        <dbReference type="ChEBI" id="CHEBI:24875"/>
        <label>2</label>
    </ligand>
</feature>
<keyword evidence="2 4" id="KW-0479">Metal-binding</keyword>
<reference evidence="8" key="1">
    <citation type="submission" date="2012-12" db="EMBL/GenBank/DDBJ databases">
        <authorList>
            <person name="Hellsten U."/>
            <person name="Grimwood J."/>
            <person name="Chapman J.A."/>
            <person name="Shapiro H."/>
            <person name="Aerts A."/>
            <person name="Otillar R.P."/>
            <person name="Terry A.Y."/>
            <person name="Boore J.L."/>
            <person name="Simakov O."/>
            <person name="Marletaz F."/>
            <person name="Cho S.-J."/>
            <person name="Edsinger-Gonzales E."/>
            <person name="Havlak P."/>
            <person name="Kuo D.-H."/>
            <person name="Larsson T."/>
            <person name="Lv J."/>
            <person name="Arendt D."/>
            <person name="Savage R."/>
            <person name="Osoegawa K."/>
            <person name="de Jong P."/>
            <person name="Lindberg D.R."/>
            <person name="Seaver E.C."/>
            <person name="Weisblat D.A."/>
            <person name="Putnam N.H."/>
            <person name="Grigoriev I.V."/>
            <person name="Rokhsar D.S."/>
        </authorList>
    </citation>
    <scope>NUCLEOTIDE SEQUENCE</scope>
</reference>
<dbReference type="EMBL" id="AMQM01005233">
    <property type="status" value="NOT_ANNOTATED_CDS"/>
    <property type="molecule type" value="Genomic_DNA"/>
</dbReference>
<dbReference type="eggNOG" id="ENOG502SW2H">
    <property type="taxonomic scope" value="Eukaryota"/>
</dbReference>
<dbReference type="PIRSF" id="PIRSF002033">
    <property type="entry name" value="Hemerythrin"/>
    <property type="match status" value="1"/>
</dbReference>
<sequence length="120" mass="13780">MGFDIPEPFQWDESFLVSYDKLDDEHKGLFQGIKSVSESPSCSETLEKLVQLIKQHFLDEEEMMKAKGFDDIEAHSKAHTDFVETLKGVQTPVTAENIKMAKEWLVNHIKGTDFKYKGKL</sequence>
<feature type="binding site" evidence="4">
    <location>
        <position position="113"/>
    </location>
    <ligand>
        <name>Fe cation</name>
        <dbReference type="ChEBI" id="CHEBI:24875"/>
        <label>1</label>
    </ligand>
</feature>
<name>T1EM92_HELRO</name>
<dbReference type="NCBIfam" id="TIGR02481">
    <property type="entry name" value="hemeryth_dom"/>
    <property type="match status" value="1"/>
</dbReference>
<evidence type="ECO:0000313" key="6">
    <source>
        <dbReference type="EMBL" id="ESO00876.1"/>
    </source>
</evidence>
<evidence type="ECO:0000256" key="3">
    <source>
        <dbReference type="ARBA" id="ARBA00023004"/>
    </source>
</evidence>
<dbReference type="EMBL" id="AMQM01005234">
    <property type="status" value="NOT_ANNOTATED_CDS"/>
    <property type="molecule type" value="Genomic_DNA"/>
</dbReference>
<feature type="binding site" evidence="4">
    <location>
        <position position="60"/>
    </location>
    <ligand>
        <name>Fe cation</name>
        <dbReference type="ChEBI" id="CHEBI:24875"/>
        <label>2</label>
    </ligand>
</feature>
<dbReference type="PANTHER" id="PTHR37164:SF1">
    <property type="entry name" value="BACTERIOHEMERYTHRIN"/>
    <property type="match status" value="1"/>
</dbReference>
<dbReference type="InterPro" id="IPR002063">
    <property type="entry name" value="Haemerythrin"/>
</dbReference>
<feature type="binding site" evidence="4">
    <location>
        <position position="113"/>
    </location>
    <ligand>
        <name>Fe cation</name>
        <dbReference type="ChEBI" id="CHEBI:24875"/>
        <label>2</label>
    </ligand>
</feature>
<reference evidence="6 8" key="2">
    <citation type="journal article" date="2013" name="Nature">
        <title>Insights into bilaterian evolution from three spiralian genomes.</title>
        <authorList>
            <person name="Simakov O."/>
            <person name="Marletaz F."/>
            <person name="Cho S.J."/>
            <person name="Edsinger-Gonzales E."/>
            <person name="Havlak P."/>
            <person name="Hellsten U."/>
            <person name="Kuo D.H."/>
            <person name="Larsson T."/>
            <person name="Lv J."/>
            <person name="Arendt D."/>
            <person name="Savage R."/>
            <person name="Osoegawa K."/>
            <person name="de Jong P."/>
            <person name="Grimwood J."/>
            <person name="Chapman J.A."/>
            <person name="Shapiro H."/>
            <person name="Aerts A."/>
            <person name="Otillar R.P."/>
            <person name="Terry A.Y."/>
            <person name="Boore J.L."/>
            <person name="Grigoriev I.V."/>
            <person name="Lindberg D.R."/>
            <person name="Seaver E.C."/>
            <person name="Weisblat D.A."/>
            <person name="Putnam N.H."/>
            <person name="Rokhsar D.S."/>
        </authorList>
    </citation>
    <scope>NUCLEOTIDE SEQUENCE</scope>
</reference>
<dbReference type="InterPro" id="IPR050669">
    <property type="entry name" value="Hemerythrin"/>
</dbReference>
<dbReference type="NCBIfam" id="TIGR00058">
    <property type="entry name" value="Hemerythrin"/>
    <property type="match status" value="1"/>
</dbReference>
<dbReference type="PROSITE" id="PS00550">
    <property type="entry name" value="HEMERYTHRINS"/>
    <property type="match status" value="1"/>
</dbReference>
<dbReference type="InParanoid" id="T1EM92"/>
<evidence type="ECO:0000256" key="1">
    <source>
        <dbReference type="ARBA" id="ARBA00010587"/>
    </source>
</evidence>
<evidence type="ECO:0000313" key="7">
    <source>
        <dbReference type="EnsemblMetazoa" id="HelroP157306"/>
    </source>
</evidence>
<keyword evidence="8" id="KW-1185">Reference proteome</keyword>
<dbReference type="CTD" id="20197692"/>
<dbReference type="Proteomes" id="UP000015101">
    <property type="component" value="Unassembled WGS sequence"/>
</dbReference>
<protein>
    <recommendedName>
        <fullName evidence="5">Hemerythrin-like domain-containing protein</fullName>
    </recommendedName>
</protein>
<evidence type="ECO:0000256" key="4">
    <source>
        <dbReference type="PIRSR" id="PIRSR002033-1"/>
    </source>
</evidence>
<feature type="binding site" evidence="4">
    <location>
        <position position="26"/>
    </location>
    <ligand>
        <name>Fe cation</name>
        <dbReference type="ChEBI" id="CHEBI:24875"/>
        <label>1</label>
    </ligand>
</feature>
<dbReference type="AlphaFoldDB" id="T1EM92"/>
<dbReference type="HOGENOM" id="CLU_086902_4_0_1"/>
<dbReference type="CDD" id="cd12107">
    <property type="entry name" value="Hemerythrin"/>
    <property type="match status" value="1"/>
</dbReference>
<feature type="domain" description="Hemerythrin-like" evidence="5">
    <location>
        <begin position="19"/>
        <end position="119"/>
    </location>
</feature>
<feature type="binding site" evidence="4">
    <location>
        <position position="56"/>
    </location>
    <ligand>
        <name>Fe cation</name>
        <dbReference type="ChEBI" id="CHEBI:24875"/>
        <label>1</label>
    </ligand>
</feature>
<dbReference type="OrthoDB" id="10249344at2759"/>
<dbReference type="Gene3D" id="1.20.120.50">
    <property type="entry name" value="Hemerythrin-like"/>
    <property type="match status" value="1"/>
</dbReference>
<feature type="binding site" evidence="4">
    <location>
        <position position="75"/>
    </location>
    <ligand>
        <name>Fe cation</name>
        <dbReference type="ChEBI" id="CHEBI:24875"/>
        <label>2</label>
    </ligand>
</feature>
<dbReference type="OMA" id="IPEPFQW"/>
<dbReference type="InterPro" id="IPR012312">
    <property type="entry name" value="Hemerythrin-like"/>
</dbReference>
<accession>T1EM92</accession>
<reference evidence="7" key="3">
    <citation type="submission" date="2015-06" db="UniProtKB">
        <authorList>
            <consortium name="EnsemblMetazoa"/>
        </authorList>
    </citation>
    <scope>IDENTIFICATION</scope>
</reference>
<dbReference type="EMBL" id="KB096864">
    <property type="protein sequence ID" value="ESO00876.1"/>
    <property type="molecule type" value="Genomic_DNA"/>
</dbReference>
<feature type="binding site" evidence="4">
    <location>
        <position position="60"/>
    </location>
    <ligand>
        <name>Fe cation</name>
        <dbReference type="ChEBI" id="CHEBI:24875"/>
        <label>1</label>
    </ligand>
</feature>
<dbReference type="PRINTS" id="PR00186">
    <property type="entry name" value="HEMERYTHRIN"/>
</dbReference>
<organism evidence="7 8">
    <name type="scientific">Helobdella robusta</name>
    <name type="common">Californian leech</name>
    <dbReference type="NCBI Taxonomy" id="6412"/>
    <lineage>
        <taxon>Eukaryota</taxon>
        <taxon>Metazoa</taxon>
        <taxon>Spiralia</taxon>
        <taxon>Lophotrochozoa</taxon>
        <taxon>Annelida</taxon>
        <taxon>Clitellata</taxon>
        <taxon>Hirudinea</taxon>
        <taxon>Rhynchobdellida</taxon>
        <taxon>Glossiphoniidae</taxon>
        <taxon>Helobdella</taxon>
    </lineage>
</organism>
<gene>
    <name evidence="7" type="primary">20197692</name>
    <name evidence="6" type="ORF">HELRODRAFT_157306</name>
</gene>
<dbReference type="RefSeq" id="XP_009021047.1">
    <property type="nucleotide sequence ID" value="XM_009022799.1"/>
</dbReference>
<comment type="similarity">
    <text evidence="1">Belongs to the hemerythrin family.</text>
</comment>
<dbReference type="SUPFAM" id="SSF47188">
    <property type="entry name" value="Hemerythrin-like"/>
    <property type="match status" value="1"/>
</dbReference>
<evidence type="ECO:0000259" key="5">
    <source>
        <dbReference type="Pfam" id="PF01814"/>
    </source>
</evidence>
<keyword evidence="3 4" id="KW-0408">Iron</keyword>
<feature type="binding site" evidence="4">
    <location>
        <position position="79"/>
    </location>
    <ligand>
        <name>Fe cation</name>
        <dbReference type="ChEBI" id="CHEBI:24875"/>
        <label>2</label>
    </ligand>
</feature>
<proteinExistence type="inferred from homology"/>
<evidence type="ECO:0000256" key="2">
    <source>
        <dbReference type="ARBA" id="ARBA00022723"/>
    </source>
</evidence>
<dbReference type="InterPro" id="IPR016131">
    <property type="entry name" value="Haemerythrin_Fe_BS"/>
</dbReference>